<dbReference type="InterPro" id="IPR011335">
    <property type="entry name" value="Restrct_endonuc-II-like"/>
</dbReference>
<gene>
    <name evidence="2" type="ORF">PBV87_08870</name>
</gene>
<proteinExistence type="predicted"/>
<accession>A0AA42J0P5</accession>
<comment type="caution">
    <text evidence="2">The sequence shown here is derived from an EMBL/GenBank/DDBJ whole genome shotgun (WGS) entry which is preliminary data.</text>
</comment>
<name>A0AA42J0P5_9FIRM</name>
<dbReference type="GO" id="GO:0016787">
    <property type="term" value="F:hydrolase activity"/>
    <property type="evidence" value="ECO:0007669"/>
    <property type="project" value="UniProtKB-KW"/>
</dbReference>
<keyword evidence="3" id="KW-1185">Reference proteome</keyword>
<dbReference type="Pfam" id="PF20282">
    <property type="entry name" value="CTD6"/>
    <property type="match status" value="1"/>
</dbReference>
<evidence type="ECO:0000259" key="1">
    <source>
        <dbReference type="Pfam" id="PF20282"/>
    </source>
</evidence>
<dbReference type="InterPro" id="IPR046914">
    <property type="entry name" value="ABC-3C_CTD6"/>
</dbReference>
<protein>
    <submittedName>
        <fullName evidence="2">Restriction endonuclease</fullName>
        <ecNumber evidence="2">3.1.21.-</ecNumber>
    </submittedName>
</protein>
<dbReference type="SUPFAM" id="SSF52980">
    <property type="entry name" value="Restriction endonuclease-like"/>
    <property type="match status" value="1"/>
</dbReference>
<dbReference type="RefSeq" id="WP_271011952.1">
    <property type="nucleotide sequence ID" value="NZ_JAQIFT010000040.1"/>
</dbReference>
<keyword evidence="2" id="KW-0540">Nuclease</keyword>
<dbReference type="GO" id="GO:0004519">
    <property type="term" value="F:endonuclease activity"/>
    <property type="evidence" value="ECO:0007669"/>
    <property type="project" value="UniProtKB-KW"/>
</dbReference>
<dbReference type="EC" id="3.1.21.-" evidence="2"/>
<reference evidence="2" key="1">
    <citation type="journal article" date="2023" name="Int. J. Syst. Evol. Microbiol.">
        <title>&lt;i&gt;Holtiella tumoricola&lt;/i&gt; gen. nov. sp. nov., isolated from a human clinical sample.</title>
        <authorList>
            <person name="Allen-Vercoe E."/>
            <person name="Daigneault M.C."/>
            <person name="Vancuren S.J."/>
            <person name="Cochrane K."/>
            <person name="O'Neal L.L."/>
            <person name="Sankaranarayanan K."/>
            <person name="Lawson P.A."/>
        </authorList>
    </citation>
    <scope>NUCLEOTIDE SEQUENCE</scope>
    <source>
        <strain evidence="2">CC70A</strain>
    </source>
</reference>
<keyword evidence="2" id="KW-0255">Endonuclease</keyword>
<dbReference type="Proteomes" id="UP001169242">
    <property type="component" value="Unassembled WGS sequence"/>
</dbReference>
<dbReference type="AlphaFoldDB" id="A0AA42J0P5"/>
<organism evidence="2 3">
    <name type="scientific">Holtiella tumoricola</name>
    <dbReference type="NCBI Taxonomy" id="3018743"/>
    <lineage>
        <taxon>Bacteria</taxon>
        <taxon>Bacillati</taxon>
        <taxon>Bacillota</taxon>
        <taxon>Clostridia</taxon>
        <taxon>Lachnospirales</taxon>
        <taxon>Cellulosilyticaceae</taxon>
        <taxon>Holtiella</taxon>
    </lineage>
</organism>
<feature type="domain" description="ABC-three component systems C-terminal" evidence="1">
    <location>
        <begin position="230"/>
        <end position="357"/>
    </location>
</feature>
<evidence type="ECO:0000313" key="3">
    <source>
        <dbReference type="Proteomes" id="UP001169242"/>
    </source>
</evidence>
<dbReference type="EMBL" id="JAQIFT010000040">
    <property type="protein sequence ID" value="MDA3731585.1"/>
    <property type="molecule type" value="Genomic_DNA"/>
</dbReference>
<evidence type="ECO:0000313" key="2">
    <source>
        <dbReference type="EMBL" id="MDA3731585.1"/>
    </source>
</evidence>
<sequence length="367" mass="42687">MNIIPLPTIEAPQDTSRIFDVSINPLDRLRTIDAGEFEDIACQWASGYLANSEHYKNVAQIGGSKDSGRDIVAYLDEEMQTFDIFQCKRYKDPLSPSVYMSEFGKLCYYTMIGKYNKPRKYFIVASNGIGQDLRELIEHPKRINTQLIKTWDKYCKPKRKITADGVPLSHELKEYITNFDFSIVSEVSPQTLLQQFATTSWYKYHFGGGLRKRPRVRKPQEELESDEVTMEYVCQLMQVYSQHEKKSIKDIETLSSIKKLHGHFKRQRESFHNARALKRFSRDEFINDEVYDDLKNQVYHGVITTCEATFDKDLDRVDSTIERAQILPIKTSELGDISILEKSGMCHDLVNDGEMRWVDNERENTDI</sequence>
<keyword evidence="2" id="KW-0378">Hydrolase</keyword>